<keyword evidence="3" id="KW-0805">Transcription regulation</keyword>
<proteinExistence type="inferred from homology"/>
<gene>
    <name evidence="9" type="primary">SUB1</name>
    <name evidence="9" type="ORF">Ciccas_002311</name>
</gene>
<dbReference type="Proteomes" id="UP001626550">
    <property type="component" value="Unassembled WGS sequence"/>
</dbReference>
<evidence type="ECO:0000256" key="6">
    <source>
        <dbReference type="ARBA" id="ARBA00023242"/>
    </source>
</evidence>
<evidence type="ECO:0000256" key="3">
    <source>
        <dbReference type="ARBA" id="ARBA00023015"/>
    </source>
</evidence>
<evidence type="ECO:0000256" key="4">
    <source>
        <dbReference type="ARBA" id="ARBA00023125"/>
    </source>
</evidence>
<dbReference type="EMBL" id="JBJKFK010000178">
    <property type="protein sequence ID" value="KAL3319026.1"/>
    <property type="molecule type" value="Genomic_DNA"/>
</dbReference>
<dbReference type="SUPFAM" id="SSF54447">
    <property type="entry name" value="ssDNA-binding transcriptional regulator domain"/>
    <property type="match status" value="1"/>
</dbReference>
<keyword evidence="5" id="KW-0804">Transcription</keyword>
<dbReference type="PANTHER" id="PTHR13215">
    <property type="entry name" value="RNA POLYMERASE II TRANSCRIPTIONAL COACTIVATOR"/>
    <property type="match status" value="1"/>
</dbReference>
<dbReference type="GO" id="GO:0003677">
    <property type="term" value="F:DNA binding"/>
    <property type="evidence" value="ECO:0007669"/>
    <property type="project" value="UniProtKB-KW"/>
</dbReference>
<organism evidence="9 10">
    <name type="scientific">Cichlidogyrus casuarinus</name>
    <dbReference type="NCBI Taxonomy" id="1844966"/>
    <lineage>
        <taxon>Eukaryota</taxon>
        <taxon>Metazoa</taxon>
        <taxon>Spiralia</taxon>
        <taxon>Lophotrochozoa</taxon>
        <taxon>Platyhelminthes</taxon>
        <taxon>Monogenea</taxon>
        <taxon>Monopisthocotylea</taxon>
        <taxon>Dactylogyridea</taxon>
        <taxon>Ancyrocephalidae</taxon>
        <taxon>Cichlidogyrus</taxon>
    </lineage>
</organism>
<keyword evidence="10" id="KW-1185">Reference proteome</keyword>
<evidence type="ECO:0000256" key="2">
    <source>
        <dbReference type="ARBA" id="ARBA00009001"/>
    </source>
</evidence>
<feature type="region of interest" description="Disordered" evidence="7">
    <location>
        <begin position="1"/>
        <end position="43"/>
    </location>
</feature>
<dbReference type="InterPro" id="IPR045125">
    <property type="entry name" value="Sub1/Tcp4-like"/>
</dbReference>
<evidence type="ECO:0000256" key="1">
    <source>
        <dbReference type="ARBA" id="ARBA00004123"/>
    </source>
</evidence>
<feature type="domain" description="Transcriptional coactivator p15 (PC4) C-terminal" evidence="8">
    <location>
        <begin position="56"/>
        <end position="107"/>
    </location>
</feature>
<accession>A0ABD2QKS7</accession>
<protein>
    <submittedName>
        <fullName evidence="9">Transcriptional coactivator</fullName>
    </submittedName>
</protein>
<keyword evidence="6" id="KW-0539">Nucleus</keyword>
<keyword evidence="4" id="KW-0238">DNA-binding</keyword>
<dbReference type="InterPro" id="IPR003173">
    <property type="entry name" value="PC4_C"/>
</dbReference>
<sequence length="119" mass="13497">MPKHKTSDEDSLSSLSEDDAPKKSLKKQKTSENDSKSAKKISKNNSDIFDAEGRIDLTGNKYISVRNFKGRQFIDIREYYMDKSDGQLKPGKKGVALNVDQWRVLKSVISDIDEKTEVI</sequence>
<dbReference type="GO" id="GO:0005634">
    <property type="term" value="C:nucleus"/>
    <property type="evidence" value="ECO:0007669"/>
    <property type="project" value="UniProtKB-SubCell"/>
</dbReference>
<evidence type="ECO:0000256" key="5">
    <source>
        <dbReference type="ARBA" id="ARBA00023163"/>
    </source>
</evidence>
<dbReference type="Pfam" id="PF02229">
    <property type="entry name" value="PC4"/>
    <property type="match status" value="1"/>
</dbReference>
<dbReference type="InterPro" id="IPR009044">
    <property type="entry name" value="ssDNA-bd_transcriptional_reg"/>
</dbReference>
<comment type="similarity">
    <text evidence="2">Belongs to the transcriptional coactivator PC4 family.</text>
</comment>
<name>A0ABD2QKS7_9PLAT</name>
<evidence type="ECO:0000256" key="7">
    <source>
        <dbReference type="SAM" id="MobiDB-lite"/>
    </source>
</evidence>
<evidence type="ECO:0000259" key="8">
    <source>
        <dbReference type="Pfam" id="PF02229"/>
    </source>
</evidence>
<comment type="subcellular location">
    <subcellularLocation>
        <location evidence="1">Nucleus</location>
    </subcellularLocation>
</comment>
<reference evidence="9 10" key="1">
    <citation type="submission" date="2024-11" db="EMBL/GenBank/DDBJ databases">
        <title>Adaptive evolution of stress response genes in parasites aligns with host niche diversity.</title>
        <authorList>
            <person name="Hahn C."/>
            <person name="Resl P."/>
        </authorList>
    </citation>
    <scope>NUCLEOTIDE SEQUENCE [LARGE SCALE GENOMIC DNA]</scope>
    <source>
        <strain evidence="9">EGGRZ-B1_66</strain>
        <tissue evidence="9">Body</tissue>
    </source>
</reference>
<evidence type="ECO:0000313" key="10">
    <source>
        <dbReference type="Proteomes" id="UP001626550"/>
    </source>
</evidence>
<dbReference type="AlphaFoldDB" id="A0ABD2QKS7"/>
<evidence type="ECO:0000313" key="9">
    <source>
        <dbReference type="EMBL" id="KAL3319026.1"/>
    </source>
</evidence>
<dbReference type="Gene3D" id="2.30.31.10">
    <property type="entry name" value="Transcriptional Coactivator Pc4, Chain A"/>
    <property type="match status" value="1"/>
</dbReference>
<comment type="caution">
    <text evidence="9">The sequence shown here is derived from an EMBL/GenBank/DDBJ whole genome shotgun (WGS) entry which is preliminary data.</text>
</comment>